<evidence type="ECO:0000256" key="1">
    <source>
        <dbReference type="SAM" id="SignalP"/>
    </source>
</evidence>
<reference evidence="2" key="1">
    <citation type="submission" date="2018-01" db="EMBL/GenBank/DDBJ databases">
        <title>An insight into the sialome of Amazonian anophelines.</title>
        <authorList>
            <person name="Ribeiro J.M."/>
            <person name="Scarpassa V."/>
            <person name="Calvo E."/>
        </authorList>
    </citation>
    <scope>NUCLEOTIDE SEQUENCE</scope>
    <source>
        <tissue evidence="2">Salivary glands</tissue>
    </source>
</reference>
<keyword evidence="1" id="KW-0732">Signal</keyword>
<feature type="chain" id="PRO_5014928155" evidence="1">
    <location>
        <begin position="21"/>
        <end position="102"/>
    </location>
</feature>
<dbReference type="EMBL" id="GGFK01015291">
    <property type="protein sequence ID" value="MBW48612.1"/>
    <property type="molecule type" value="Transcribed_RNA"/>
</dbReference>
<proteinExistence type="predicted"/>
<feature type="signal peptide" evidence="1">
    <location>
        <begin position="1"/>
        <end position="20"/>
    </location>
</feature>
<dbReference type="AlphaFoldDB" id="A0A2M4B6H9"/>
<name>A0A2M4B6H9_9DIPT</name>
<protein>
    <submittedName>
        <fullName evidence="2">Putative secreted protein</fullName>
    </submittedName>
</protein>
<evidence type="ECO:0000313" key="2">
    <source>
        <dbReference type="EMBL" id="MBW48612.1"/>
    </source>
</evidence>
<accession>A0A2M4B6H9</accession>
<sequence length="102" mass="11934">MLSTFRIWMMNLFSVSPSAAVDVERDENTAIVKCEQMWRRCVWSVTSRIVIPLISNNKLSSTFNILYSFHRSTYSNGLYFDMNSHRKCKIPDCRFLSLILSN</sequence>
<organism evidence="2">
    <name type="scientific">Anopheles triannulatus</name>
    <dbReference type="NCBI Taxonomy" id="58253"/>
    <lineage>
        <taxon>Eukaryota</taxon>
        <taxon>Metazoa</taxon>
        <taxon>Ecdysozoa</taxon>
        <taxon>Arthropoda</taxon>
        <taxon>Hexapoda</taxon>
        <taxon>Insecta</taxon>
        <taxon>Pterygota</taxon>
        <taxon>Neoptera</taxon>
        <taxon>Endopterygota</taxon>
        <taxon>Diptera</taxon>
        <taxon>Nematocera</taxon>
        <taxon>Culicoidea</taxon>
        <taxon>Culicidae</taxon>
        <taxon>Anophelinae</taxon>
        <taxon>Anopheles</taxon>
    </lineage>
</organism>